<evidence type="ECO:0000256" key="1">
    <source>
        <dbReference type="SAM" id="MobiDB-lite"/>
    </source>
</evidence>
<reference evidence="2" key="1">
    <citation type="submission" date="2014-09" db="EMBL/GenBank/DDBJ databases">
        <authorList>
            <person name="Magalhaes I.L.F."/>
            <person name="Oliveira U."/>
            <person name="Santos F.R."/>
            <person name="Vidigal T.H.D.A."/>
            <person name="Brescovit A.D."/>
            <person name="Santos A.J."/>
        </authorList>
    </citation>
    <scope>NUCLEOTIDE SEQUENCE</scope>
    <source>
        <tissue evidence="2">Shoot tissue taken approximately 20 cm above the soil surface</tissue>
    </source>
</reference>
<feature type="region of interest" description="Disordered" evidence="1">
    <location>
        <begin position="1"/>
        <end position="52"/>
    </location>
</feature>
<dbReference type="AlphaFoldDB" id="A0A0A8ZGC8"/>
<evidence type="ECO:0000313" key="2">
    <source>
        <dbReference type="EMBL" id="JAD36713.1"/>
    </source>
</evidence>
<feature type="compositionally biased region" description="Basic and acidic residues" evidence="1">
    <location>
        <begin position="29"/>
        <end position="40"/>
    </location>
</feature>
<dbReference type="EMBL" id="GBRH01261182">
    <property type="protein sequence ID" value="JAD36713.1"/>
    <property type="molecule type" value="Transcribed_RNA"/>
</dbReference>
<name>A0A0A8ZGC8_ARUDO</name>
<proteinExistence type="predicted"/>
<feature type="compositionally biased region" description="Gly residues" evidence="1">
    <location>
        <begin position="12"/>
        <end position="24"/>
    </location>
</feature>
<reference evidence="2" key="2">
    <citation type="journal article" date="2015" name="Data Brief">
        <title>Shoot transcriptome of the giant reed, Arundo donax.</title>
        <authorList>
            <person name="Barrero R.A."/>
            <person name="Guerrero F.D."/>
            <person name="Moolhuijzen P."/>
            <person name="Goolsby J.A."/>
            <person name="Tidwell J."/>
            <person name="Bellgard S.E."/>
            <person name="Bellgard M.I."/>
        </authorList>
    </citation>
    <scope>NUCLEOTIDE SEQUENCE</scope>
    <source>
        <tissue evidence="2">Shoot tissue taken approximately 20 cm above the soil surface</tissue>
    </source>
</reference>
<protein>
    <submittedName>
        <fullName evidence="2">Uncharacterized protein</fullName>
    </submittedName>
</protein>
<sequence length="52" mass="4856">MKTAERVVESAGGAGGETGAGGEPVEGIVHGDGDPAKIGDEYGVSGGAAAVD</sequence>
<organism evidence="2">
    <name type="scientific">Arundo donax</name>
    <name type="common">Giant reed</name>
    <name type="synonym">Donax arundinaceus</name>
    <dbReference type="NCBI Taxonomy" id="35708"/>
    <lineage>
        <taxon>Eukaryota</taxon>
        <taxon>Viridiplantae</taxon>
        <taxon>Streptophyta</taxon>
        <taxon>Embryophyta</taxon>
        <taxon>Tracheophyta</taxon>
        <taxon>Spermatophyta</taxon>
        <taxon>Magnoliopsida</taxon>
        <taxon>Liliopsida</taxon>
        <taxon>Poales</taxon>
        <taxon>Poaceae</taxon>
        <taxon>PACMAD clade</taxon>
        <taxon>Arundinoideae</taxon>
        <taxon>Arundineae</taxon>
        <taxon>Arundo</taxon>
    </lineage>
</organism>
<accession>A0A0A8ZGC8</accession>